<evidence type="ECO:0000313" key="2">
    <source>
        <dbReference type="EMBL" id="MFC6724060.1"/>
    </source>
</evidence>
<accession>A0ABD5RXK5</accession>
<protein>
    <submittedName>
        <fullName evidence="2">Uncharacterized protein</fullName>
    </submittedName>
</protein>
<feature type="region of interest" description="Disordered" evidence="1">
    <location>
        <begin position="1"/>
        <end position="46"/>
    </location>
</feature>
<dbReference type="EMBL" id="JBHSWU010000094">
    <property type="protein sequence ID" value="MFC6724060.1"/>
    <property type="molecule type" value="Genomic_DNA"/>
</dbReference>
<proteinExistence type="predicted"/>
<evidence type="ECO:0000313" key="3">
    <source>
        <dbReference type="Proteomes" id="UP001596328"/>
    </source>
</evidence>
<dbReference type="AlphaFoldDB" id="A0ABD5RXK5"/>
<sequence>MNQYTGQAIDAGRSGRGYPPRGRRREATDLATTETGDRSAAGESTR</sequence>
<gene>
    <name evidence="2" type="ORF">ACFQE1_06665</name>
</gene>
<dbReference type="Proteomes" id="UP001596328">
    <property type="component" value="Unassembled WGS sequence"/>
</dbReference>
<keyword evidence="3" id="KW-1185">Reference proteome</keyword>
<evidence type="ECO:0000256" key="1">
    <source>
        <dbReference type="SAM" id="MobiDB-lite"/>
    </source>
</evidence>
<reference evidence="2 3" key="1">
    <citation type="journal article" date="2019" name="Int. J. Syst. Evol. Microbiol.">
        <title>The Global Catalogue of Microorganisms (GCM) 10K type strain sequencing project: providing services to taxonomists for standard genome sequencing and annotation.</title>
        <authorList>
            <consortium name="The Broad Institute Genomics Platform"/>
            <consortium name="The Broad Institute Genome Sequencing Center for Infectious Disease"/>
            <person name="Wu L."/>
            <person name="Ma J."/>
        </authorList>
    </citation>
    <scope>NUCLEOTIDE SEQUENCE [LARGE SCALE GENOMIC DNA]</scope>
    <source>
        <strain evidence="2 3">NBRC 111368</strain>
    </source>
</reference>
<comment type="caution">
    <text evidence="2">The sequence shown here is derived from an EMBL/GenBank/DDBJ whole genome shotgun (WGS) entry which is preliminary data.</text>
</comment>
<organism evidence="2 3">
    <name type="scientific">Halobium palmae</name>
    <dbReference type="NCBI Taxonomy" id="1776492"/>
    <lineage>
        <taxon>Archaea</taxon>
        <taxon>Methanobacteriati</taxon>
        <taxon>Methanobacteriota</taxon>
        <taxon>Stenosarchaea group</taxon>
        <taxon>Halobacteria</taxon>
        <taxon>Halobacteriales</taxon>
        <taxon>Haloferacaceae</taxon>
        <taxon>Halobium</taxon>
    </lineage>
</organism>
<name>A0ABD5RXK5_9EURY</name>